<dbReference type="AlphaFoldDB" id="A0A0S4J010"/>
<protein>
    <submittedName>
        <fullName evidence="3">Lipase-like, putative</fullName>
    </submittedName>
</protein>
<evidence type="ECO:0000313" key="4">
    <source>
        <dbReference type="Proteomes" id="UP000051952"/>
    </source>
</evidence>
<dbReference type="Gene3D" id="3.40.50.1110">
    <property type="entry name" value="SGNH hydrolase"/>
    <property type="match status" value="1"/>
</dbReference>
<dbReference type="InterPro" id="IPR036514">
    <property type="entry name" value="SGNH_hydro_sf"/>
</dbReference>
<proteinExistence type="predicted"/>
<sequence>MMSTRNIASFGIVFLIVGWCTYTIFLNNKNEKEASRDTQHSSTAAPQIRRTSEEARVVDINHKQVKNTDTSHRQIIGHLCSLSMPLSVLCIGDSITYGNGSHVRKKERDHEGNYPVALEKYLRAACGVRQRSNDIVVTNLGSSGKTLLDGFKQSYKNTTLYKTAVKLAATAHVVIVMLGTNDSKPRHWRSKEAFASALVDFVEHLSTINEKLKFVLMTPPPSFPDPRVVRRLQKHTMLGNIRPVIIRNDIRVAVMSAAERTGADVIDIFGEFDTMDDLHSLAGHLEENKSGRQLDEVEAGHVATTIQQYFHDGVHPTLESHEFIASIVAHELTGV</sequence>
<name>A0A0S4J010_BODSA</name>
<feature type="region of interest" description="Disordered" evidence="1">
    <location>
        <begin position="32"/>
        <end position="52"/>
    </location>
</feature>
<dbReference type="VEuPathDB" id="TriTrypDB:BSAL_84075"/>
<accession>A0A0S4J010</accession>
<dbReference type="PANTHER" id="PTHR14209">
    <property type="entry name" value="ISOAMYL ACETATE-HYDROLYZING ESTERASE 1"/>
    <property type="match status" value="1"/>
</dbReference>
<gene>
    <name evidence="3" type="ORF">BSAL_84075</name>
</gene>
<dbReference type="Proteomes" id="UP000051952">
    <property type="component" value="Unassembled WGS sequence"/>
</dbReference>
<keyword evidence="2" id="KW-0812">Transmembrane</keyword>
<keyword evidence="2" id="KW-1133">Transmembrane helix</keyword>
<dbReference type="EMBL" id="CYKH01000958">
    <property type="protein sequence ID" value="CUG72862.1"/>
    <property type="molecule type" value="Genomic_DNA"/>
</dbReference>
<feature type="transmembrane region" description="Helical" evidence="2">
    <location>
        <begin position="7"/>
        <end position="26"/>
    </location>
</feature>
<evidence type="ECO:0000256" key="1">
    <source>
        <dbReference type="SAM" id="MobiDB-lite"/>
    </source>
</evidence>
<dbReference type="Pfam" id="PF00657">
    <property type="entry name" value="Lipase_GDSL"/>
    <property type="match status" value="1"/>
</dbReference>
<organism evidence="3 4">
    <name type="scientific">Bodo saltans</name>
    <name type="common">Flagellated protozoan</name>
    <dbReference type="NCBI Taxonomy" id="75058"/>
    <lineage>
        <taxon>Eukaryota</taxon>
        <taxon>Discoba</taxon>
        <taxon>Euglenozoa</taxon>
        <taxon>Kinetoplastea</taxon>
        <taxon>Metakinetoplastina</taxon>
        <taxon>Eubodonida</taxon>
        <taxon>Bodonidae</taxon>
        <taxon>Bodo</taxon>
    </lineage>
</organism>
<dbReference type="PANTHER" id="PTHR14209:SF19">
    <property type="entry name" value="ISOAMYL ACETATE-HYDROLYZING ESTERASE 1 HOMOLOG"/>
    <property type="match status" value="1"/>
</dbReference>
<dbReference type="GO" id="GO:0016788">
    <property type="term" value="F:hydrolase activity, acting on ester bonds"/>
    <property type="evidence" value="ECO:0007669"/>
    <property type="project" value="InterPro"/>
</dbReference>
<dbReference type="SUPFAM" id="SSF52266">
    <property type="entry name" value="SGNH hydrolase"/>
    <property type="match status" value="1"/>
</dbReference>
<dbReference type="InterPro" id="IPR045136">
    <property type="entry name" value="Iah1-like"/>
</dbReference>
<dbReference type="InterPro" id="IPR001087">
    <property type="entry name" value="GDSL"/>
</dbReference>
<evidence type="ECO:0000313" key="3">
    <source>
        <dbReference type="EMBL" id="CUG72862.1"/>
    </source>
</evidence>
<keyword evidence="2" id="KW-0472">Membrane</keyword>
<evidence type="ECO:0000256" key="2">
    <source>
        <dbReference type="SAM" id="Phobius"/>
    </source>
</evidence>
<reference evidence="4" key="1">
    <citation type="submission" date="2015-09" db="EMBL/GenBank/DDBJ databases">
        <authorList>
            <consortium name="Pathogen Informatics"/>
        </authorList>
    </citation>
    <scope>NUCLEOTIDE SEQUENCE [LARGE SCALE GENOMIC DNA]</scope>
    <source>
        <strain evidence="4">Lake Konstanz</strain>
    </source>
</reference>
<keyword evidence="4" id="KW-1185">Reference proteome</keyword>